<protein>
    <submittedName>
        <fullName evidence="3">Pyrophosphatase/phosphodiesterase</fullName>
    </submittedName>
</protein>
<dbReference type="GO" id="GO:0047429">
    <property type="term" value="F:nucleoside triphosphate diphosphatase activity"/>
    <property type="evidence" value="ECO:0007669"/>
    <property type="project" value="TreeGrafter"/>
</dbReference>
<dbReference type="KEGG" id="rsx:RhiXN_07623"/>
<dbReference type="GO" id="GO:0009141">
    <property type="term" value="P:nucleoside triphosphate metabolic process"/>
    <property type="evidence" value="ECO:0007669"/>
    <property type="project" value="TreeGrafter"/>
</dbReference>
<keyword evidence="1" id="KW-1133">Transmembrane helix</keyword>
<dbReference type="Proteomes" id="UP000650533">
    <property type="component" value="Chromosome 9"/>
</dbReference>
<accession>A0A8H8SZF6</accession>
<dbReference type="CDD" id="cd16018">
    <property type="entry name" value="Enpp"/>
    <property type="match status" value="1"/>
</dbReference>
<feature type="transmembrane region" description="Helical" evidence="1">
    <location>
        <begin position="191"/>
        <end position="212"/>
    </location>
</feature>
<keyword evidence="1" id="KW-0472">Membrane</keyword>
<gene>
    <name evidence="3" type="ORF">RhiXN_07623</name>
</gene>
<evidence type="ECO:0000256" key="1">
    <source>
        <dbReference type="SAM" id="Phobius"/>
    </source>
</evidence>
<dbReference type="GeneID" id="67029902"/>
<keyword evidence="1" id="KW-0812">Transmembrane</keyword>
<dbReference type="PANTHER" id="PTHR10151">
    <property type="entry name" value="ECTONUCLEOTIDE PYROPHOSPHATASE/PHOSPHODIESTERASE"/>
    <property type="match status" value="1"/>
</dbReference>
<dbReference type="PANTHER" id="PTHR10151:SF120">
    <property type="entry name" value="BIS(5'-ADENOSYL)-TRIPHOSPHATASE"/>
    <property type="match status" value="1"/>
</dbReference>
<evidence type="ECO:0000313" key="3">
    <source>
        <dbReference type="EMBL" id="QRW22587.1"/>
    </source>
</evidence>
<dbReference type="InterPro" id="IPR038095">
    <property type="entry name" value="Costars_sf"/>
</dbReference>
<proteinExistence type="predicted"/>
<dbReference type="AlphaFoldDB" id="A0A8H8SZF6"/>
<sequence length="698" mass="79028">MSHSYLYVYLLLVTKVFGRLGFHQLEMDMLVAVAGAYIRHVPENMLTKLERVLSDYNHDTKRHQTCLVLTKKSSPSREIKRLGTKPADGQPGIAVVKFGKLVRDEKASNIFEALNGTLRAAKRKGVVTFEGQMLLQGAHDNIDVILLQDEEEQADPSTSSVNEQTPLLATHQVKTHRLLGIQVPLWLPRRYIAVIIAFVGMMTVLLVSVLFIDPIWRRQQSVFMNNGTHDFRKTVVVISFDGFRADYLHRGLTPNLLATGDSGLRARWLQPSYPSLTFPNHWSIMTGLFPESHGIIANEFIEPETGEHFFYQHPDESWNASWWGGEPMWETAVKAGMKTANLMWPGPPVTRNGNKPTYFIPFRKDNITLQEKVDQILAWIDLPFDDRPQLINMYEPLIDDVGHHNGPDSPEMTDALMNIDVFAHSVRSGLSSRNLSSIVDVIFLSDHGMAPTHDRKWIYLDDILGEEGANEIDWKLGQPSAGLWFHPGANTTRHLRKLHKASAKPPHNFKVYTATSDVWPNVYKGVHIPPELQNPFPANKHFSPDHNSRIPPVYVVPELGWSVTWHREKDPWYSNGDHGYDNEHPLMRAMFIASGPFTDRVRAQVFAQAQSQPAVTPTPNRFARSSPAPAIYIPETINKTSKPPIYVPPRGGGHGPVLIDKFQNVEVYGLVMRLLGIRAYAAQTNGTDGFWDEWFDRF</sequence>
<dbReference type="SMART" id="SM01283">
    <property type="entry name" value="Costars"/>
    <property type="match status" value="1"/>
</dbReference>
<dbReference type="Gene3D" id="3.40.720.10">
    <property type="entry name" value="Alkaline Phosphatase, subunit A"/>
    <property type="match status" value="1"/>
</dbReference>
<dbReference type="InterPro" id="IPR002591">
    <property type="entry name" value="Phosphodiest/P_Trfase"/>
</dbReference>
<organism evidence="3 4">
    <name type="scientific">Rhizoctonia solani</name>
    <dbReference type="NCBI Taxonomy" id="456999"/>
    <lineage>
        <taxon>Eukaryota</taxon>
        <taxon>Fungi</taxon>
        <taxon>Dikarya</taxon>
        <taxon>Basidiomycota</taxon>
        <taxon>Agaricomycotina</taxon>
        <taxon>Agaricomycetes</taxon>
        <taxon>Cantharellales</taxon>
        <taxon>Ceratobasidiaceae</taxon>
        <taxon>Rhizoctonia</taxon>
    </lineage>
</organism>
<name>A0A8H8SZF6_9AGAM</name>
<dbReference type="RefSeq" id="XP_043182824.1">
    <property type="nucleotide sequence ID" value="XM_043327439.1"/>
</dbReference>
<dbReference type="Pfam" id="PF01663">
    <property type="entry name" value="Phosphodiest"/>
    <property type="match status" value="1"/>
</dbReference>
<reference evidence="3" key="1">
    <citation type="submission" date="2020-05" db="EMBL/GenBank/DDBJ databases">
        <title>Evolutionary and genomic comparisons of hybrid uninucleate and nonhybrid Rhizoctonia fungi.</title>
        <authorList>
            <person name="Li C."/>
            <person name="Chen X."/>
        </authorList>
    </citation>
    <scope>NUCLEOTIDE SEQUENCE</scope>
    <source>
        <strain evidence="3">AG-1 IA</strain>
    </source>
</reference>
<evidence type="ECO:0000313" key="4">
    <source>
        <dbReference type="Proteomes" id="UP000650533"/>
    </source>
</evidence>
<dbReference type="Gene3D" id="1.10.10.1540">
    <property type="entry name" value="Costar domain"/>
    <property type="match status" value="1"/>
</dbReference>
<dbReference type="EMBL" id="CP059666">
    <property type="protein sequence ID" value="QRW22587.1"/>
    <property type="molecule type" value="Genomic_DNA"/>
</dbReference>
<evidence type="ECO:0000259" key="2">
    <source>
        <dbReference type="SMART" id="SM01283"/>
    </source>
</evidence>
<dbReference type="GO" id="GO:0017111">
    <property type="term" value="F:ribonucleoside triphosphate phosphatase activity"/>
    <property type="evidence" value="ECO:0007669"/>
    <property type="project" value="TreeGrafter"/>
</dbReference>
<feature type="transmembrane region" description="Helical" evidence="1">
    <location>
        <begin position="6"/>
        <end position="22"/>
    </location>
</feature>
<dbReference type="InterPro" id="IPR027817">
    <property type="entry name" value="Costars_dom"/>
</dbReference>
<dbReference type="SUPFAM" id="SSF53649">
    <property type="entry name" value="Alkaline phosphatase-like"/>
    <property type="match status" value="1"/>
</dbReference>
<dbReference type="InterPro" id="IPR017850">
    <property type="entry name" value="Alkaline_phosphatase_core_sf"/>
</dbReference>
<dbReference type="Pfam" id="PF14705">
    <property type="entry name" value="Costars"/>
    <property type="match status" value="1"/>
</dbReference>
<feature type="domain" description="Costars" evidence="2">
    <location>
        <begin position="77"/>
        <end position="147"/>
    </location>
</feature>